<feature type="domain" description="C-type lectin" evidence="1">
    <location>
        <begin position="1"/>
        <end position="67"/>
    </location>
</feature>
<dbReference type="EMBL" id="KN716306">
    <property type="protein sequence ID" value="KJH47454.1"/>
    <property type="molecule type" value="Genomic_DNA"/>
</dbReference>
<dbReference type="CDD" id="cd00037">
    <property type="entry name" value="CLECT"/>
    <property type="match status" value="1"/>
</dbReference>
<dbReference type="STRING" id="29172.A0A0D8XUL5"/>
<reference evidence="3" key="2">
    <citation type="journal article" date="2016" name="Sci. Rep.">
        <title>Dictyocaulus viviparus genome, variome and transcriptome elucidate lungworm biology and support future intervention.</title>
        <authorList>
            <person name="McNulty S.N."/>
            <person name="Strube C."/>
            <person name="Rosa B.A."/>
            <person name="Martin J.C."/>
            <person name="Tyagi R."/>
            <person name="Choi Y.J."/>
            <person name="Wang Q."/>
            <person name="Hallsworth Pepin K."/>
            <person name="Zhang X."/>
            <person name="Ozersky P."/>
            <person name="Wilson R.K."/>
            <person name="Sternberg P.W."/>
            <person name="Gasser R.B."/>
            <person name="Mitreva M."/>
        </authorList>
    </citation>
    <scope>NUCLEOTIDE SEQUENCE [LARGE SCALE GENOMIC DNA]</scope>
    <source>
        <strain evidence="3">HannoverDv2000</strain>
    </source>
</reference>
<proteinExistence type="predicted"/>
<dbReference type="SUPFAM" id="SSF56436">
    <property type="entry name" value="C-type lectin-like"/>
    <property type="match status" value="1"/>
</dbReference>
<gene>
    <name evidence="2" type="ORF">DICVIV_06441</name>
</gene>
<dbReference type="Gene3D" id="3.10.100.10">
    <property type="entry name" value="Mannose-Binding Protein A, subunit A"/>
    <property type="match status" value="1"/>
</dbReference>
<dbReference type="AlphaFoldDB" id="A0A0D8XUL5"/>
<dbReference type="Pfam" id="PF00059">
    <property type="entry name" value="Lectin_C"/>
    <property type="match status" value="1"/>
</dbReference>
<evidence type="ECO:0000259" key="1">
    <source>
        <dbReference type="PROSITE" id="PS50041"/>
    </source>
</evidence>
<sequence length="111" mass="12747">MLWDLIKESASSDFAWIGMKTQSTSSSTHNSFSNFDKESPIDGCAVIDHNGVWSIRPCEQLRPFVCQMVVDKICPEKKSSILVDQMLNNTNQFGYVDIKRDDIIDFFENYQ</sequence>
<organism evidence="2 3">
    <name type="scientific">Dictyocaulus viviparus</name>
    <name type="common">Bovine lungworm</name>
    <dbReference type="NCBI Taxonomy" id="29172"/>
    <lineage>
        <taxon>Eukaryota</taxon>
        <taxon>Metazoa</taxon>
        <taxon>Ecdysozoa</taxon>
        <taxon>Nematoda</taxon>
        <taxon>Chromadorea</taxon>
        <taxon>Rhabditida</taxon>
        <taxon>Rhabditina</taxon>
        <taxon>Rhabditomorpha</taxon>
        <taxon>Strongyloidea</taxon>
        <taxon>Metastrongylidae</taxon>
        <taxon>Dictyocaulus</taxon>
    </lineage>
</organism>
<dbReference type="InterPro" id="IPR001304">
    <property type="entry name" value="C-type_lectin-like"/>
</dbReference>
<evidence type="ECO:0000313" key="2">
    <source>
        <dbReference type="EMBL" id="KJH47454.1"/>
    </source>
</evidence>
<evidence type="ECO:0000313" key="3">
    <source>
        <dbReference type="Proteomes" id="UP000053766"/>
    </source>
</evidence>
<accession>A0A0D8XUL5</accession>
<name>A0A0D8XUL5_DICVI</name>
<keyword evidence="3" id="KW-1185">Reference proteome</keyword>
<dbReference type="InterPro" id="IPR016187">
    <property type="entry name" value="CTDL_fold"/>
</dbReference>
<protein>
    <recommendedName>
        <fullName evidence="1">C-type lectin domain-containing protein</fullName>
    </recommendedName>
</protein>
<dbReference type="InterPro" id="IPR016186">
    <property type="entry name" value="C-type_lectin-like/link_sf"/>
</dbReference>
<reference evidence="2 3" key="1">
    <citation type="submission" date="2013-11" db="EMBL/GenBank/DDBJ databases">
        <title>Draft genome of the bovine lungworm Dictyocaulus viviparus.</title>
        <authorList>
            <person name="Mitreva M."/>
        </authorList>
    </citation>
    <scope>NUCLEOTIDE SEQUENCE [LARGE SCALE GENOMIC DNA]</scope>
    <source>
        <strain evidence="2 3">HannoverDv2000</strain>
    </source>
</reference>
<dbReference type="PROSITE" id="PS50041">
    <property type="entry name" value="C_TYPE_LECTIN_2"/>
    <property type="match status" value="1"/>
</dbReference>
<dbReference type="Proteomes" id="UP000053766">
    <property type="component" value="Unassembled WGS sequence"/>
</dbReference>
<dbReference type="OrthoDB" id="5853226at2759"/>